<reference evidence="3" key="1">
    <citation type="submission" date="2019-02" db="EMBL/GenBank/DDBJ databases">
        <authorList>
            <person name="Gruber-Vodicka R. H."/>
            <person name="Seah K. B. B."/>
        </authorList>
    </citation>
    <scope>NUCLEOTIDE SEQUENCE</scope>
    <source>
        <strain evidence="3">BECK_S1320</strain>
        <strain evidence="2">BECK_S1321</strain>
    </source>
</reference>
<dbReference type="EMBL" id="CAADFR010000054">
    <property type="protein sequence ID" value="VFK40143.1"/>
    <property type="molecule type" value="Genomic_DNA"/>
</dbReference>
<accession>A0A450YVD8</accession>
<protein>
    <submittedName>
        <fullName evidence="3">Uncharacterized protein</fullName>
    </submittedName>
</protein>
<dbReference type="EMBL" id="CAADFU010000054">
    <property type="protein sequence ID" value="VFK45482.1"/>
    <property type="molecule type" value="Genomic_DNA"/>
</dbReference>
<evidence type="ECO:0000256" key="1">
    <source>
        <dbReference type="SAM" id="MobiDB-lite"/>
    </source>
</evidence>
<evidence type="ECO:0000313" key="3">
    <source>
        <dbReference type="EMBL" id="VFK45482.1"/>
    </source>
</evidence>
<feature type="region of interest" description="Disordered" evidence="1">
    <location>
        <begin position="176"/>
        <end position="222"/>
    </location>
</feature>
<evidence type="ECO:0000313" key="2">
    <source>
        <dbReference type="EMBL" id="VFK40143.1"/>
    </source>
</evidence>
<name>A0A450YVD8_9GAMM</name>
<gene>
    <name evidence="3" type="ORF">BECKSD772E_GA0070983_105417</name>
    <name evidence="2" type="ORF">BECKSD772F_GA0070984_105417</name>
</gene>
<organism evidence="3">
    <name type="scientific">Candidatus Kentrum sp. SD</name>
    <dbReference type="NCBI Taxonomy" id="2126332"/>
    <lineage>
        <taxon>Bacteria</taxon>
        <taxon>Pseudomonadati</taxon>
        <taxon>Pseudomonadota</taxon>
        <taxon>Gammaproteobacteria</taxon>
        <taxon>Candidatus Kentrum</taxon>
    </lineage>
</organism>
<sequence length="1465" mass="166355">MPPRDPDFVELDRRFAPVGKDEEPNLGAYLLWGFGGDKLLHWPDLLRHRRVVLLAEAASGKTWEFRHRAGELANQGKPAFFVRIEDLADEGFEPALDPEDTDTFQSWRDGGMIEAAWFFLDSVDETRLNRKSPEKALRRFVKELGSDNVARAHVYISCRVSDWKTKEDRATFERLLPLPELPKSPAPEGGPKDRDAALFDPLFPPENETRQNTASAEEPKADPEELLLVQLVPLDRGQRRKLAEAWGIENPDAFLGEIERNGLDKLAERPGDMLDLAAYWKEYRRFASRAQMFEHGITRKLAEQDKYRPDNEALSSEKARRGAERLAAALTLCKSFTLSTPGQEPDPELAAGAMDPAHVLPEWTDAERGALLRRGVFAPSTYGRVRFHHREAQEYLTARWLHGLLEKGAPQKAVWDLIFAEPYGVETLVPSLRGVAAWLALWRDDIRDEIIRREPLVLLGESGDPRSLPLAAKEQLLGHYAERHLAGEIGDDRTDHRALWLFADPGLAGAIRECWGMNDREGFRIDLLRMVTEGKIRDCVGLARDTILDATGEVRYVAKMFALDALNACNDAEGMAKAARWLMAVESPEHRLLFHFAGILYPRRHISVEELLTLLDRHPLAETNAFIHTIGETLTGCWEAATGSDRERLLTGLGRLCLAPPFVDEHHDRISARHRALAKKLGPLGVKAVSALGNAEPSPGLIRLLMVIKRARDEYARDEGPSLSELVAGNPRLKRALLWADVAEARENEQRCAEVWHVGVHIRELWHFGSHDLDWLYEDLATRPLVADRQIALSAIVAILQGEEKFHDETEQLRQRIGDDAVLLADLDWYLAPPEEDEGDIRWREEKSEWKREREKEERQEKEPWRAFREELNANPGILSDRELLSDWGRGSFRLYYLANWLGRRVGRSDTDHIQWRLLEEGFGRRVAEGYRDGMKQLWRITPPERPKYHKDGRISTKYVSTLSLAGLEIEAGEAPDWASRLSEAEARRAMEYACFLDYGYPDWLDDLIEQWPLVVAPLLKKRLREEWRGGRGDHAPFLSHHHHSNRPIPAPIRTLLLELLTGKAPKHGKAMDDILAILPRLELDETEHKRIARLARRRFRAARKANNDETALRNLALLFLTDAVNATEELVDWLDGMSDSAPLASRNERAETCLSTLFDHHGRRQALASGALNNIPVSSLERLVRLAYRHVRREDDERHGEGVYTPNARDGAQSARNVILTALLDRPGAEAHAAIRRLATDKSFFCASFSTRLSEHAHARAEQDAESAPWKPAEVLTFEREYTAPVQSGEGLLRVVWDVLSDIQADFDGKSDASSRALLQRAETEKEVQKWLWEQMNLRSKDRYHAHRETEVSQRNRTDIIVSSTAAKVEVVIEIKHGGKDWSGADLKAALKEQLAGKYLNPRERRHGILLITHHGKKGWRHPDTGKRLGFGGLIEYLQKIANSTEKNRYGPVQVRVFGLDASG</sequence>
<proteinExistence type="predicted"/>